<feature type="domain" description="FCP1 homology" evidence="2">
    <location>
        <begin position="72"/>
        <end position="307"/>
    </location>
</feature>
<dbReference type="OrthoDB" id="5046242at2759"/>
<dbReference type="InterPro" id="IPR004274">
    <property type="entry name" value="FCP1_dom"/>
</dbReference>
<evidence type="ECO:0000259" key="2">
    <source>
        <dbReference type="PROSITE" id="PS50969"/>
    </source>
</evidence>
<keyword evidence="1" id="KW-0653">Protein transport</keyword>
<comment type="similarity">
    <text evidence="1">Belongs to the TIM50 family.</text>
</comment>
<dbReference type="SUPFAM" id="SSF56784">
    <property type="entry name" value="HAD-like"/>
    <property type="match status" value="1"/>
</dbReference>
<name>A0A8K0AHD9_ANDGO</name>
<keyword evidence="1" id="KW-0809">Transit peptide</keyword>
<keyword evidence="1" id="KW-0496">Mitochondrion</keyword>
<evidence type="ECO:0000313" key="3">
    <source>
        <dbReference type="EMBL" id="KAF0852564.1"/>
    </source>
</evidence>
<dbReference type="CDD" id="cd07521">
    <property type="entry name" value="HAD_FCP1-like"/>
    <property type="match status" value="1"/>
</dbReference>
<proteinExistence type="inferred from homology"/>
<dbReference type="Gene3D" id="3.40.50.1000">
    <property type="entry name" value="HAD superfamily/HAD-like"/>
    <property type="match status" value="1"/>
</dbReference>
<protein>
    <recommendedName>
        <fullName evidence="1">Mitochondrial import inner membrane translocase subunit TIM50</fullName>
    </recommendedName>
</protein>
<keyword evidence="1" id="KW-0811">Translocation</keyword>
<dbReference type="GO" id="GO:0015031">
    <property type="term" value="P:protein transport"/>
    <property type="evidence" value="ECO:0007669"/>
    <property type="project" value="UniProtKB-KW"/>
</dbReference>
<dbReference type="InterPro" id="IPR050365">
    <property type="entry name" value="TIM50"/>
</dbReference>
<evidence type="ECO:0000256" key="1">
    <source>
        <dbReference type="RuleBase" id="RU365079"/>
    </source>
</evidence>
<dbReference type="Proteomes" id="UP000799049">
    <property type="component" value="Unassembled WGS sequence"/>
</dbReference>
<dbReference type="EMBL" id="VRVR01000029">
    <property type="protein sequence ID" value="KAF0852564.1"/>
    <property type="molecule type" value="Genomic_DNA"/>
</dbReference>
<dbReference type="SMART" id="SM00577">
    <property type="entry name" value="CPDc"/>
    <property type="match status" value="1"/>
</dbReference>
<sequence>MLSQAQRRVHKLVHSIRPPSALSTPSQFCSFATTTTGAPSRSAGVVYTTVRLPVPVAQQQRPSDALPLPPIRDDAKLTVVVDLDETLVHAIEADADIFHHETSEDALEEPFIPPRVPDLSIDFATMYGHKQKQGAGGGGAGRADPAQIRSSSSVMHVWMRPHAKQFLDVVSSFAEIVLWTAGTAGYANPVIDYLLDSAAQQQQQQRDNDDIGDKKKRCITYRLFRDTVTPTDGKSVLSGYYYKDLGLLGRDLKKTVIVENTFKCYSPHHLYNGIPVFSYYGHDMVKVLKDEHDTQPTRMVDPTLAELAGFLKLLNDVDDVRPVLKEVWKGRPIPGMNP</sequence>
<dbReference type="InterPro" id="IPR036412">
    <property type="entry name" value="HAD-like_sf"/>
</dbReference>
<accession>A0A8K0AHD9</accession>
<dbReference type="AlphaFoldDB" id="A0A8K0AHD9"/>
<comment type="function">
    <text evidence="1">Essential component of the TIM23 complex, a complex that mediates the translocation of transit peptide-containing proteins across the mitochondrial inner membrane.</text>
</comment>
<organism evidence="3 4">
    <name type="scientific">Andalucia godoyi</name>
    <name type="common">Flagellate</name>
    <dbReference type="NCBI Taxonomy" id="505711"/>
    <lineage>
        <taxon>Eukaryota</taxon>
        <taxon>Discoba</taxon>
        <taxon>Jakobida</taxon>
        <taxon>Andalucina</taxon>
        <taxon>Andaluciidae</taxon>
        <taxon>Andalucia</taxon>
    </lineage>
</organism>
<dbReference type="GO" id="GO:0005744">
    <property type="term" value="C:TIM23 mitochondrial import inner membrane translocase complex"/>
    <property type="evidence" value="ECO:0007669"/>
    <property type="project" value="UniProtKB-UniRule"/>
</dbReference>
<keyword evidence="4" id="KW-1185">Reference proteome</keyword>
<comment type="subunit">
    <text evidence="1">Component of the TIM23 complex.</text>
</comment>
<keyword evidence="1" id="KW-0813">Transport</keyword>
<reference evidence="3" key="1">
    <citation type="submission" date="2019-09" db="EMBL/GenBank/DDBJ databases">
        <title>The Mitochondrial Proteome of the Jakobid, Andalucia godoyi, a Protist With the Most Gene-Rich and Bacteria-Like Mitochondrial Genome.</title>
        <authorList>
            <person name="Gray M.W."/>
            <person name="Burger G."/>
            <person name="Derelle R."/>
            <person name="Klimes V."/>
            <person name="Leger M."/>
            <person name="Sarrasin M."/>
            <person name="Vlcek C."/>
            <person name="Roger A.J."/>
            <person name="Elias M."/>
            <person name="Lang B.F."/>
        </authorList>
    </citation>
    <scope>NUCLEOTIDE SEQUENCE</scope>
    <source>
        <strain evidence="3">And28</strain>
    </source>
</reference>
<evidence type="ECO:0000313" key="4">
    <source>
        <dbReference type="Proteomes" id="UP000799049"/>
    </source>
</evidence>
<comment type="caution">
    <text evidence="3">The sequence shown here is derived from an EMBL/GenBank/DDBJ whole genome shotgun (WGS) entry which is preliminary data.</text>
</comment>
<comment type="subcellular location">
    <subcellularLocation>
        <location evidence="1">Mitochondrion inner membrane</location>
        <topology evidence="1">Single-pass membrane protein</topology>
    </subcellularLocation>
</comment>
<dbReference type="Pfam" id="PF03031">
    <property type="entry name" value="NIF"/>
    <property type="match status" value="1"/>
</dbReference>
<dbReference type="PROSITE" id="PS50969">
    <property type="entry name" value="FCP1"/>
    <property type="match status" value="1"/>
</dbReference>
<gene>
    <name evidence="3" type="ORF">ANDGO_04024</name>
</gene>
<dbReference type="InterPro" id="IPR023214">
    <property type="entry name" value="HAD_sf"/>
</dbReference>
<dbReference type="PANTHER" id="PTHR12210">
    <property type="entry name" value="DULLARD PROTEIN PHOSPHATASE"/>
    <property type="match status" value="1"/>
</dbReference>